<keyword evidence="3" id="KW-1133">Transmembrane helix</keyword>
<dbReference type="RefSeq" id="XP_040680724.1">
    <property type="nucleotide sequence ID" value="XM_040821310.1"/>
</dbReference>
<dbReference type="SUPFAM" id="SSF51735">
    <property type="entry name" value="NAD(P)-binding Rossmann-fold domains"/>
    <property type="match status" value="1"/>
</dbReference>
<dbReference type="PANTHER" id="PTHR48107">
    <property type="entry name" value="NADPH-DEPENDENT ALDEHYDE REDUCTASE-LIKE PROTEIN, CHLOROPLASTIC-RELATED"/>
    <property type="match status" value="1"/>
</dbReference>
<keyword evidence="2" id="KW-0560">Oxidoreductase</keyword>
<reference evidence="4 5" key="1">
    <citation type="journal article" date="2014" name="Proc. Natl. Acad. Sci. U.S.A.">
        <title>Trajectory and genomic determinants of fungal-pathogen speciation and host adaptation.</title>
        <authorList>
            <person name="Hu X."/>
            <person name="Xiao G."/>
            <person name="Zheng P."/>
            <person name="Shang Y."/>
            <person name="Su Y."/>
            <person name="Zhang X."/>
            <person name="Liu X."/>
            <person name="Zhan S."/>
            <person name="St Leger R.J."/>
            <person name="Wang C."/>
        </authorList>
    </citation>
    <scope>NUCLEOTIDE SEQUENCE [LARGE SCALE GENOMIC DNA]</scope>
    <source>
        <strain evidence="4 5">ARSEF 1941</strain>
    </source>
</reference>
<dbReference type="AlphaFoldDB" id="A0A0B2X034"/>
<dbReference type="InterPro" id="IPR036291">
    <property type="entry name" value="NAD(P)-bd_dom_sf"/>
</dbReference>
<dbReference type="InterPro" id="IPR002347">
    <property type="entry name" value="SDR_fam"/>
</dbReference>
<evidence type="ECO:0000256" key="1">
    <source>
        <dbReference type="ARBA" id="ARBA00006484"/>
    </source>
</evidence>
<sequence>MANVAQLQVWVLHSQGRRGNIQDGGKLITIVTALLAAFTGLYTSYAGSKAPVEHFTRGVAKELQRRGIGVNAVAPGPLDTPFFYPQESSSRA</sequence>
<comment type="similarity">
    <text evidence="1">Belongs to the short-chain dehydrogenases/reductases (SDR) family.</text>
</comment>
<organism evidence="4 5">
    <name type="scientific">Metarhizium album (strain ARSEF 1941)</name>
    <dbReference type="NCBI Taxonomy" id="1081103"/>
    <lineage>
        <taxon>Eukaryota</taxon>
        <taxon>Fungi</taxon>
        <taxon>Dikarya</taxon>
        <taxon>Ascomycota</taxon>
        <taxon>Pezizomycotina</taxon>
        <taxon>Sordariomycetes</taxon>
        <taxon>Hypocreomycetidae</taxon>
        <taxon>Hypocreales</taxon>
        <taxon>Clavicipitaceae</taxon>
        <taxon>Metarhizium</taxon>
    </lineage>
</organism>
<evidence type="ECO:0000256" key="2">
    <source>
        <dbReference type="ARBA" id="ARBA00023002"/>
    </source>
</evidence>
<keyword evidence="3" id="KW-0472">Membrane</keyword>
<evidence type="ECO:0000313" key="5">
    <source>
        <dbReference type="Proteomes" id="UP000030816"/>
    </source>
</evidence>
<dbReference type="GO" id="GO:0016614">
    <property type="term" value="F:oxidoreductase activity, acting on CH-OH group of donors"/>
    <property type="evidence" value="ECO:0007669"/>
    <property type="project" value="UniProtKB-ARBA"/>
</dbReference>
<dbReference type="Pfam" id="PF13561">
    <property type="entry name" value="adh_short_C2"/>
    <property type="match status" value="1"/>
</dbReference>
<dbReference type="Gene3D" id="3.40.50.720">
    <property type="entry name" value="NAD(P)-binding Rossmann-like Domain"/>
    <property type="match status" value="1"/>
</dbReference>
<proteinExistence type="inferred from homology"/>
<protein>
    <submittedName>
        <fullName evidence="4">NAD(P)-binding domain protein</fullName>
    </submittedName>
</protein>
<dbReference type="EMBL" id="AZHE01000004">
    <property type="protein sequence ID" value="KHN99658.1"/>
    <property type="molecule type" value="Genomic_DNA"/>
</dbReference>
<accession>A0A0B2X034</accession>
<evidence type="ECO:0000313" key="4">
    <source>
        <dbReference type="EMBL" id="KHN99658.1"/>
    </source>
</evidence>
<evidence type="ECO:0000256" key="3">
    <source>
        <dbReference type="SAM" id="Phobius"/>
    </source>
</evidence>
<comment type="caution">
    <text evidence="4">The sequence shown here is derived from an EMBL/GenBank/DDBJ whole genome shotgun (WGS) entry which is preliminary data.</text>
</comment>
<dbReference type="PANTHER" id="PTHR48107:SF7">
    <property type="entry name" value="RE15974P"/>
    <property type="match status" value="1"/>
</dbReference>
<keyword evidence="5" id="KW-1185">Reference proteome</keyword>
<dbReference type="HOGENOM" id="CLU_2413734_0_0_1"/>
<dbReference type="OrthoDB" id="47007at2759"/>
<name>A0A0B2X034_METAS</name>
<feature type="transmembrane region" description="Helical" evidence="3">
    <location>
        <begin position="27"/>
        <end position="45"/>
    </location>
</feature>
<dbReference type="STRING" id="1081103.A0A0B2X034"/>
<dbReference type="Proteomes" id="UP000030816">
    <property type="component" value="Unassembled WGS sequence"/>
</dbReference>
<dbReference type="PRINTS" id="PR00081">
    <property type="entry name" value="GDHRDH"/>
</dbReference>
<dbReference type="GeneID" id="63736966"/>
<gene>
    <name evidence="4" type="ORF">MAM_02511</name>
</gene>
<keyword evidence="3" id="KW-0812">Transmembrane</keyword>